<comment type="caution">
    <text evidence="2">The sequence shown here is derived from an EMBL/GenBank/DDBJ whole genome shotgun (WGS) entry which is preliminary data.</text>
</comment>
<protein>
    <submittedName>
        <fullName evidence="2">Uncharacterized protein</fullName>
    </submittedName>
</protein>
<organism evidence="2 3">
    <name type="scientific">Trichococcus patagoniensis</name>
    <dbReference type="NCBI Taxonomy" id="382641"/>
    <lineage>
        <taxon>Bacteria</taxon>
        <taxon>Bacillati</taxon>
        <taxon>Bacillota</taxon>
        <taxon>Bacilli</taxon>
        <taxon>Lactobacillales</taxon>
        <taxon>Carnobacteriaceae</taxon>
        <taxon>Trichococcus</taxon>
    </lineage>
</organism>
<reference evidence="2 3" key="1">
    <citation type="submission" date="2018-04" db="EMBL/GenBank/DDBJ databases">
        <title>Genomic Encyclopedia of Archaeal and Bacterial Type Strains, Phase II (KMG-II): from individual species to whole genera.</title>
        <authorList>
            <person name="Goeker M."/>
        </authorList>
    </citation>
    <scope>NUCLEOTIDE SEQUENCE [LARGE SCALE GENOMIC DNA]</scope>
    <source>
        <strain evidence="2 3">DSM 18806</strain>
    </source>
</reference>
<dbReference type="RefSeq" id="WP_108031559.1">
    <property type="nucleotide sequence ID" value="NZ_QAOM01000002.1"/>
</dbReference>
<feature type="region of interest" description="Disordered" evidence="1">
    <location>
        <begin position="92"/>
        <end position="111"/>
    </location>
</feature>
<dbReference type="OrthoDB" id="9897205at2"/>
<accession>A0A2T5IQ71</accession>
<evidence type="ECO:0000313" key="3">
    <source>
        <dbReference type="Proteomes" id="UP000244161"/>
    </source>
</evidence>
<name>A0A2T5IQ71_9LACT</name>
<dbReference type="EMBL" id="QAOM01000002">
    <property type="protein sequence ID" value="PTQ85966.1"/>
    <property type="molecule type" value="Genomic_DNA"/>
</dbReference>
<dbReference type="Proteomes" id="UP000244161">
    <property type="component" value="Unassembled WGS sequence"/>
</dbReference>
<keyword evidence="3" id="KW-1185">Reference proteome</keyword>
<evidence type="ECO:0000256" key="1">
    <source>
        <dbReference type="SAM" id="MobiDB-lite"/>
    </source>
</evidence>
<evidence type="ECO:0000313" key="2">
    <source>
        <dbReference type="EMBL" id="PTQ85966.1"/>
    </source>
</evidence>
<sequence length="111" mass="12843">MVHVDKMLQVVSNWEPLYDGERKKTVIHVQTTLKNLSNQTVELPILYDKLMDSPADDQTKKDAVKMVRVLYNALDVSDEEQAANEAYLKEVRKKRKPLSSVGKNKLDYHRT</sequence>
<gene>
    <name evidence="2" type="ORF">C8U37_10269</name>
</gene>
<proteinExistence type="predicted"/>
<dbReference type="AlphaFoldDB" id="A0A2T5IQ71"/>